<keyword evidence="6" id="KW-0245">EGF-like domain</keyword>
<dbReference type="InterPro" id="IPR002049">
    <property type="entry name" value="LE_dom"/>
</dbReference>
<feature type="compositionally biased region" description="Polar residues" evidence="8">
    <location>
        <begin position="647"/>
        <end position="658"/>
    </location>
</feature>
<evidence type="ECO:0000256" key="5">
    <source>
        <dbReference type="ARBA" id="ARBA00023292"/>
    </source>
</evidence>
<organism evidence="11 12">
    <name type="scientific">Merluccius polli</name>
    <name type="common">Benguela hake</name>
    <name type="synonym">Merluccius cadenati</name>
    <dbReference type="NCBI Taxonomy" id="89951"/>
    <lineage>
        <taxon>Eukaryota</taxon>
        <taxon>Metazoa</taxon>
        <taxon>Chordata</taxon>
        <taxon>Craniata</taxon>
        <taxon>Vertebrata</taxon>
        <taxon>Euteleostomi</taxon>
        <taxon>Actinopterygii</taxon>
        <taxon>Neopterygii</taxon>
        <taxon>Teleostei</taxon>
        <taxon>Neoteleostei</taxon>
        <taxon>Acanthomorphata</taxon>
        <taxon>Zeiogadaria</taxon>
        <taxon>Gadariae</taxon>
        <taxon>Gadiformes</taxon>
        <taxon>Gadoidei</taxon>
        <taxon>Merlucciidae</taxon>
        <taxon>Merluccius</taxon>
    </lineage>
</organism>
<keyword evidence="12" id="KW-1185">Reference proteome</keyword>
<evidence type="ECO:0000259" key="9">
    <source>
        <dbReference type="PROSITE" id="PS50026"/>
    </source>
</evidence>
<gene>
    <name evidence="11" type="primary">Ntng2_0</name>
    <name evidence="11" type="ORF">N1851_013049</name>
</gene>
<dbReference type="Gene3D" id="2.10.25.10">
    <property type="entry name" value="Laminin"/>
    <property type="match status" value="4"/>
</dbReference>
<evidence type="ECO:0000313" key="12">
    <source>
        <dbReference type="Proteomes" id="UP001174136"/>
    </source>
</evidence>
<dbReference type="SUPFAM" id="SSF57196">
    <property type="entry name" value="EGF/Laminin"/>
    <property type="match status" value="4"/>
</dbReference>
<proteinExistence type="predicted"/>
<feature type="compositionally biased region" description="Polar residues" evidence="8">
    <location>
        <begin position="606"/>
        <end position="621"/>
    </location>
</feature>
<evidence type="ECO:0000256" key="6">
    <source>
        <dbReference type="PROSITE-ProRule" id="PRU00076"/>
    </source>
</evidence>
<feature type="disulfide bond" evidence="7">
    <location>
        <begin position="788"/>
        <end position="797"/>
    </location>
</feature>
<dbReference type="InterPro" id="IPR050440">
    <property type="entry name" value="Laminin/Netrin_ECM"/>
</dbReference>
<sequence>MYDLVRFGEIGICAAGIGPRFHSDQTVSVKWDPGIGLPLVCKCNLHAAECVLRGTALQCVCDHNTSGEDCQTCARPLTSRPWRPGSYLPTPSGTANICLLMLTMTADSTYAITEITDTSPTVTETTSVTIASATDTDFYGFYSTVSADDSGPLLTSFSDTSGMASTGSPSGPTTTALLDTGTTAVFSSFATGTGAFSEVLSTVPDWGSSSTDTTTGWWSDAKISSYDPTDFTDFTSTDFTEPAIPVTPDTSTITLGTTTFTPEYSTITADTSTFITDDMSSTTSFVWPSVSGTSNFPIASTPEGTSLATDNLATTSSKDGAIFGSTTTALGPPIQSVPSNQALDALESLPTELAATPPPDVSPPINAPADSAYSSQSPGRSTDGAAPSGAPAESPSPPTDTSDLLMAPDAPQDTLRNPPVETPGADSTSPPLDSSPPDSSPAAERPSESYDRSADLSPTPLEKPLDSGPSEPSLPPEEIPPDVLPPSPERPLESESEDWSMLTENPLDLDYSAEIYFDSGPSERSPPPSERPPDPESPEPSGQDFPASTPLIPGVSDSAESEQDLGLAVLTDLGIEPAGAGSPPDVFPMSVESSDSKSADPGDISVVQTVPVSAEGSNVEQSPEDAVVGSSALANEAGPDSPPKQMTGESSRVDSSPSGPDITADLGEERRSQTPRVQEEREEERETQKILFQGGPKFSQLSKIAYVTFQDCECNGHSNRCSFIDFLNVVTCVSCKHNTRGRNCEACRIGYYRDPARPLDDDNVCTECNCDLQGSVNPRCDEQGLCPCKDGAIGRRCDSCQRGYRWQGGYFTLCQNGGTCVDFLRCVCPEDFTGLLCQKEVCLKEKGCVDDGENNSAPSLHRSLGFMTLDLFPLKLACLLLVVATQC</sequence>
<dbReference type="GO" id="GO:0005604">
    <property type="term" value="C:basement membrane"/>
    <property type="evidence" value="ECO:0007669"/>
    <property type="project" value="UniProtKB-ARBA"/>
</dbReference>
<evidence type="ECO:0000256" key="1">
    <source>
        <dbReference type="ARBA" id="ARBA00022729"/>
    </source>
</evidence>
<evidence type="ECO:0000313" key="11">
    <source>
        <dbReference type="EMBL" id="KAK0147486.1"/>
    </source>
</evidence>
<dbReference type="Pfam" id="PF24973">
    <property type="entry name" value="EGF_LMN_ATRN"/>
    <property type="match status" value="1"/>
</dbReference>
<evidence type="ECO:0000256" key="8">
    <source>
        <dbReference type="SAM" id="MobiDB-lite"/>
    </source>
</evidence>
<dbReference type="PROSITE" id="PS00022">
    <property type="entry name" value="EGF_1"/>
    <property type="match status" value="1"/>
</dbReference>
<evidence type="ECO:0000256" key="4">
    <source>
        <dbReference type="ARBA" id="ARBA00023180"/>
    </source>
</evidence>
<feature type="compositionally biased region" description="Low complexity" evidence="8">
    <location>
        <begin position="384"/>
        <end position="393"/>
    </location>
</feature>
<keyword evidence="4" id="KW-0325">Glycoprotein</keyword>
<dbReference type="EMBL" id="JAOPHQ010002301">
    <property type="protein sequence ID" value="KAK0147486.1"/>
    <property type="molecule type" value="Genomic_DNA"/>
</dbReference>
<comment type="caution">
    <text evidence="6">Lacks conserved residue(s) required for the propagation of feature annotation.</text>
</comment>
<dbReference type="PANTHER" id="PTHR10574">
    <property type="entry name" value="NETRIN/LAMININ-RELATED"/>
    <property type="match status" value="1"/>
</dbReference>
<feature type="compositionally biased region" description="Pro residues" evidence="8">
    <location>
        <begin position="472"/>
        <end position="489"/>
    </location>
</feature>
<dbReference type="CDD" id="cd00055">
    <property type="entry name" value="EGF_Lam"/>
    <property type="match status" value="3"/>
</dbReference>
<evidence type="ECO:0000256" key="3">
    <source>
        <dbReference type="ARBA" id="ARBA00023157"/>
    </source>
</evidence>
<dbReference type="PROSITE" id="PS01248">
    <property type="entry name" value="EGF_LAM_1"/>
    <property type="match status" value="2"/>
</dbReference>
<feature type="compositionally biased region" description="Basic and acidic residues" evidence="8">
    <location>
        <begin position="445"/>
        <end position="454"/>
    </location>
</feature>
<feature type="disulfide bond" evidence="7">
    <location>
        <begin position="800"/>
        <end position="814"/>
    </location>
</feature>
<feature type="compositionally biased region" description="Low complexity" evidence="8">
    <location>
        <begin position="425"/>
        <end position="444"/>
    </location>
</feature>
<dbReference type="PROSITE" id="PS50026">
    <property type="entry name" value="EGF_3"/>
    <property type="match status" value="1"/>
</dbReference>
<evidence type="ECO:0000259" key="10">
    <source>
        <dbReference type="PROSITE" id="PS50027"/>
    </source>
</evidence>
<dbReference type="CDD" id="cd00054">
    <property type="entry name" value="EGF_CA"/>
    <property type="match status" value="1"/>
</dbReference>
<keyword evidence="3 6" id="KW-1015">Disulfide bond</keyword>
<dbReference type="GO" id="GO:0007409">
    <property type="term" value="P:axonogenesis"/>
    <property type="evidence" value="ECO:0007669"/>
    <property type="project" value="TreeGrafter"/>
</dbReference>
<dbReference type="Pfam" id="PF00053">
    <property type="entry name" value="EGF_laminin"/>
    <property type="match status" value="2"/>
</dbReference>
<dbReference type="GO" id="GO:0009888">
    <property type="term" value="P:tissue development"/>
    <property type="evidence" value="ECO:0007669"/>
    <property type="project" value="TreeGrafter"/>
</dbReference>
<evidence type="ECO:0000256" key="7">
    <source>
        <dbReference type="PROSITE-ProRule" id="PRU00460"/>
    </source>
</evidence>
<evidence type="ECO:0000256" key="2">
    <source>
        <dbReference type="ARBA" id="ARBA00022737"/>
    </source>
</evidence>
<keyword evidence="1" id="KW-0732">Signal</keyword>
<feature type="disulfide bond" evidence="6">
    <location>
        <begin position="828"/>
        <end position="837"/>
    </location>
</feature>
<feature type="compositionally biased region" description="Pro residues" evidence="8">
    <location>
        <begin position="356"/>
        <end position="366"/>
    </location>
</feature>
<dbReference type="Proteomes" id="UP001174136">
    <property type="component" value="Unassembled WGS sequence"/>
</dbReference>
<feature type="disulfide bond" evidence="7">
    <location>
        <begin position="768"/>
        <end position="780"/>
    </location>
</feature>
<dbReference type="InterPro" id="IPR000742">
    <property type="entry name" value="EGF"/>
</dbReference>
<accession>A0AA47P1X1</accession>
<dbReference type="SMART" id="SM00180">
    <property type="entry name" value="EGF_Lam"/>
    <property type="match status" value="3"/>
</dbReference>
<dbReference type="SMART" id="SM00181">
    <property type="entry name" value="EGF"/>
    <property type="match status" value="2"/>
</dbReference>
<dbReference type="FunFam" id="2.10.25.10:FF:000188">
    <property type="entry name" value="Laminin subunit gamma 2"/>
    <property type="match status" value="1"/>
</dbReference>
<feature type="region of interest" description="Disordered" evidence="8">
    <location>
        <begin position="352"/>
        <end position="693"/>
    </location>
</feature>
<dbReference type="AlphaFoldDB" id="A0AA47P1X1"/>
<keyword evidence="2" id="KW-0677">Repeat</keyword>
<reference evidence="11" key="1">
    <citation type="journal article" date="2023" name="Front. Mar. Sci.">
        <title>A new Merluccius polli reference genome to investigate the effects of global change in West African waters.</title>
        <authorList>
            <person name="Mateo J.L."/>
            <person name="Blanco-Fernandez C."/>
            <person name="Garcia-Vazquez E."/>
            <person name="Machado-Schiaffino G."/>
        </authorList>
    </citation>
    <scope>NUCLEOTIDE SEQUENCE</scope>
    <source>
        <strain evidence="11">C29</strain>
        <tissue evidence="11">Fin</tissue>
    </source>
</reference>
<feature type="domain" description="Laminin EGF-like" evidence="10">
    <location>
        <begin position="768"/>
        <end position="816"/>
    </location>
</feature>
<name>A0AA47P1X1_MERPO</name>
<comment type="caution">
    <text evidence="11">The sequence shown here is derived from an EMBL/GenBank/DDBJ whole genome shotgun (WGS) entry which is preliminary data.</text>
</comment>
<dbReference type="PANTHER" id="PTHR10574:SF27">
    <property type="entry name" value="NETRIN-G2"/>
    <property type="match status" value="1"/>
</dbReference>
<dbReference type="PROSITE" id="PS50027">
    <property type="entry name" value="EGF_LAM_2"/>
    <property type="match status" value="1"/>
</dbReference>
<dbReference type="FunFam" id="2.10.25.10:FF:000112">
    <property type="entry name" value="Netrin G1"/>
    <property type="match status" value="1"/>
</dbReference>
<feature type="domain" description="EGF-like" evidence="9">
    <location>
        <begin position="804"/>
        <end position="838"/>
    </location>
</feature>
<dbReference type="InterPro" id="IPR056863">
    <property type="entry name" value="LMN_ATRN_NET-like_EGF"/>
</dbReference>
<protein>
    <submittedName>
        <fullName evidence="11">Netrin-G2</fullName>
    </submittedName>
</protein>
<dbReference type="GO" id="GO:0009887">
    <property type="term" value="P:animal organ morphogenesis"/>
    <property type="evidence" value="ECO:0007669"/>
    <property type="project" value="TreeGrafter"/>
</dbReference>
<keyword evidence="5 7" id="KW-0424">Laminin EGF-like domain</keyword>